<keyword evidence="4" id="KW-0547">Nucleotide-binding</keyword>
<evidence type="ECO:0000256" key="2">
    <source>
        <dbReference type="ARBA" id="ARBA00005417"/>
    </source>
</evidence>
<dbReference type="InterPro" id="IPR027417">
    <property type="entry name" value="P-loop_NTPase"/>
</dbReference>
<dbReference type="SUPFAM" id="SSF52540">
    <property type="entry name" value="P-loop containing nucleoside triphosphate hydrolases"/>
    <property type="match status" value="1"/>
</dbReference>
<accession>A0ABV5N592</accession>
<reference evidence="9 10" key="1">
    <citation type="submission" date="2024-09" db="EMBL/GenBank/DDBJ databases">
        <authorList>
            <person name="Sun Q."/>
            <person name="Mori K."/>
        </authorList>
    </citation>
    <scope>NUCLEOTIDE SEQUENCE [LARGE SCALE GENOMIC DNA]</scope>
    <source>
        <strain evidence="9 10">JCM 6917</strain>
    </source>
</reference>
<evidence type="ECO:0000259" key="8">
    <source>
        <dbReference type="Pfam" id="PF00005"/>
    </source>
</evidence>
<organism evidence="9 10">
    <name type="scientific">Streptomyces cinereospinus</name>
    <dbReference type="NCBI Taxonomy" id="285561"/>
    <lineage>
        <taxon>Bacteria</taxon>
        <taxon>Bacillati</taxon>
        <taxon>Actinomycetota</taxon>
        <taxon>Actinomycetes</taxon>
        <taxon>Kitasatosporales</taxon>
        <taxon>Streptomycetaceae</taxon>
        <taxon>Streptomyces</taxon>
    </lineage>
</organism>
<feature type="domain" description="ABC transporter" evidence="8">
    <location>
        <begin position="4"/>
        <end position="109"/>
    </location>
</feature>
<evidence type="ECO:0000256" key="4">
    <source>
        <dbReference type="ARBA" id="ARBA00022741"/>
    </source>
</evidence>
<comment type="similarity">
    <text evidence="2">Belongs to the ABC transporter superfamily.</text>
</comment>
<proteinExistence type="inferred from homology"/>
<comment type="subcellular location">
    <subcellularLocation>
        <location evidence="1">Cell membrane</location>
        <topology evidence="1">Peripheral membrane protein</topology>
    </subcellularLocation>
</comment>
<keyword evidence="5 9" id="KW-0067">ATP-binding</keyword>
<dbReference type="PANTHER" id="PTHR42711:SF5">
    <property type="entry name" value="ABC TRANSPORTER ATP-BINDING PROTEIN NATA"/>
    <property type="match status" value="1"/>
</dbReference>
<dbReference type="Pfam" id="PF00005">
    <property type="entry name" value="ABC_tran"/>
    <property type="match status" value="1"/>
</dbReference>
<evidence type="ECO:0000256" key="7">
    <source>
        <dbReference type="SAM" id="MobiDB-lite"/>
    </source>
</evidence>
<evidence type="ECO:0000256" key="6">
    <source>
        <dbReference type="ARBA" id="ARBA00023251"/>
    </source>
</evidence>
<gene>
    <name evidence="9" type="ORF">ACFF45_21695</name>
</gene>
<sequence>MSDGTLRVPGRDRRQTGRASAPGSASYRRTTPWTANPTVRENLLVYGRYFGLPRQPKRERADRPLAFAPWEDRADTRVDALSGGMRRRPTTARSVISEPDVLVPDEPTTGPDPQARHALWERLYELKERGVTLTGH</sequence>
<dbReference type="PANTHER" id="PTHR42711">
    <property type="entry name" value="ABC TRANSPORTER ATP-BINDING PROTEIN"/>
    <property type="match status" value="1"/>
</dbReference>
<evidence type="ECO:0000313" key="9">
    <source>
        <dbReference type="EMBL" id="MFB9465256.1"/>
    </source>
</evidence>
<evidence type="ECO:0000256" key="5">
    <source>
        <dbReference type="ARBA" id="ARBA00022840"/>
    </source>
</evidence>
<dbReference type="Gene3D" id="3.40.50.300">
    <property type="entry name" value="P-loop containing nucleotide triphosphate hydrolases"/>
    <property type="match status" value="1"/>
</dbReference>
<dbReference type="InterPro" id="IPR050763">
    <property type="entry name" value="ABC_transporter_ATP-binding"/>
</dbReference>
<name>A0ABV5N592_9ACTN</name>
<protein>
    <submittedName>
        <fullName evidence="9">ATP-binding cassette domain-containing protein</fullName>
    </submittedName>
</protein>
<dbReference type="Proteomes" id="UP001589709">
    <property type="component" value="Unassembled WGS sequence"/>
</dbReference>
<feature type="region of interest" description="Disordered" evidence="7">
    <location>
        <begin position="81"/>
        <end position="114"/>
    </location>
</feature>
<keyword evidence="6" id="KW-0046">Antibiotic resistance</keyword>
<evidence type="ECO:0000313" key="10">
    <source>
        <dbReference type="Proteomes" id="UP001589709"/>
    </source>
</evidence>
<dbReference type="EMBL" id="JBHMCY010000042">
    <property type="protein sequence ID" value="MFB9465256.1"/>
    <property type="molecule type" value="Genomic_DNA"/>
</dbReference>
<dbReference type="InterPro" id="IPR003439">
    <property type="entry name" value="ABC_transporter-like_ATP-bd"/>
</dbReference>
<comment type="caution">
    <text evidence="9">The sequence shown here is derived from an EMBL/GenBank/DDBJ whole genome shotgun (WGS) entry which is preliminary data.</text>
</comment>
<keyword evidence="10" id="KW-1185">Reference proteome</keyword>
<feature type="region of interest" description="Disordered" evidence="7">
    <location>
        <begin position="1"/>
        <end position="34"/>
    </location>
</feature>
<dbReference type="RefSeq" id="WP_381348087.1">
    <property type="nucleotide sequence ID" value="NZ_JBHMCY010000042.1"/>
</dbReference>
<dbReference type="GO" id="GO:0005524">
    <property type="term" value="F:ATP binding"/>
    <property type="evidence" value="ECO:0007669"/>
    <property type="project" value="UniProtKB-KW"/>
</dbReference>
<evidence type="ECO:0000256" key="3">
    <source>
        <dbReference type="ARBA" id="ARBA00022448"/>
    </source>
</evidence>
<keyword evidence="3" id="KW-0813">Transport</keyword>
<evidence type="ECO:0000256" key="1">
    <source>
        <dbReference type="ARBA" id="ARBA00004202"/>
    </source>
</evidence>